<sequence length="484" mass="55998">MADRFKKIINLLITISFLSGLSCNNMKFENGLKERLTCLFESGEFDKVEFLLDSINVSEHEYIVFADSLKDYMHRFRLEYPVSSSQLKKAIEQKGVKCSEGLIQQWEKRGMLEYKFMNGVKWYFRNAVYNLFLLNDSLRSLAGYTGLNEKGLGEFCVKHIQEVLMAYGDEVNGEPVLDASMMLKYSMTFMPGVVPSGTLISAWMPYGARDCERQTGVRLFRSHPAEPGISGINCPHQSLFLSQVSAKDSPVTFSSTIGITGHASYFSPSLLSPIRFGDVPDSIGRHLGERHPHIVFSKKIRHLADSLTHPDMTPYEVVKAFYYWIDSNIPWASAVEYGLISNIPEYTLEHMHGDCGMQTLLFMTLCRYKGIPARWQSGWMLHPGYVNLHDWCEVWYPTVGWVPVDVSFKLQKSRNIRIREFYISGIDAYRFIVNNDYGREFCPPKKWLRSEPWDFQRGEAEWERGNLYFNQWSREMEVEYLPEM</sequence>
<organism evidence="2 3">
    <name type="scientific">Marinilabilia rubra</name>
    <dbReference type="NCBI Taxonomy" id="2162893"/>
    <lineage>
        <taxon>Bacteria</taxon>
        <taxon>Pseudomonadati</taxon>
        <taxon>Bacteroidota</taxon>
        <taxon>Bacteroidia</taxon>
        <taxon>Marinilabiliales</taxon>
        <taxon>Marinilabiliaceae</taxon>
        <taxon>Marinilabilia</taxon>
    </lineage>
</organism>
<protein>
    <recommendedName>
        <fullName evidence="1">Transglutaminase-like domain-containing protein</fullName>
    </recommendedName>
</protein>
<accession>A0A2U2BDD7</accession>
<evidence type="ECO:0000313" key="2">
    <source>
        <dbReference type="EMBL" id="PWE01085.1"/>
    </source>
</evidence>
<dbReference type="InterPro" id="IPR038765">
    <property type="entry name" value="Papain-like_cys_pep_sf"/>
</dbReference>
<dbReference type="SUPFAM" id="SSF54001">
    <property type="entry name" value="Cysteine proteinases"/>
    <property type="match status" value="1"/>
</dbReference>
<dbReference type="InterPro" id="IPR002931">
    <property type="entry name" value="Transglutaminase-like"/>
</dbReference>
<evidence type="ECO:0000259" key="1">
    <source>
        <dbReference type="SMART" id="SM00460"/>
    </source>
</evidence>
<dbReference type="PANTHER" id="PTHR38339">
    <property type="entry name" value="TRANSGLUTAMINASE DOMAIN PROTEIN"/>
    <property type="match status" value="1"/>
</dbReference>
<name>A0A2U2BDD7_9BACT</name>
<feature type="domain" description="Transglutaminase-like" evidence="1">
    <location>
        <begin position="347"/>
        <end position="408"/>
    </location>
</feature>
<evidence type="ECO:0000313" key="3">
    <source>
        <dbReference type="Proteomes" id="UP000244956"/>
    </source>
</evidence>
<reference evidence="2 3" key="1">
    <citation type="submission" date="2018-05" db="EMBL/GenBank/DDBJ databases">
        <title>Marinilabilia rubrum sp. nov., isolated from saltern sediment.</title>
        <authorList>
            <person name="Zhang R."/>
        </authorList>
    </citation>
    <scope>NUCLEOTIDE SEQUENCE [LARGE SCALE GENOMIC DNA]</scope>
    <source>
        <strain evidence="2 3">WTE16</strain>
    </source>
</reference>
<dbReference type="Proteomes" id="UP000244956">
    <property type="component" value="Unassembled WGS sequence"/>
</dbReference>
<keyword evidence="3" id="KW-1185">Reference proteome</keyword>
<dbReference type="PROSITE" id="PS51257">
    <property type="entry name" value="PROKAR_LIPOPROTEIN"/>
    <property type="match status" value="1"/>
</dbReference>
<dbReference type="PANTHER" id="PTHR38339:SF1">
    <property type="entry name" value="TRANSGLUTAMINASE-LIKE DOMAIN-CONTAINING PROTEIN"/>
    <property type="match status" value="1"/>
</dbReference>
<dbReference type="Pfam" id="PF01841">
    <property type="entry name" value="Transglut_core"/>
    <property type="match status" value="1"/>
</dbReference>
<comment type="caution">
    <text evidence="2">The sequence shown here is derived from an EMBL/GenBank/DDBJ whole genome shotgun (WGS) entry which is preliminary data.</text>
</comment>
<dbReference type="Gene3D" id="3.10.620.30">
    <property type="match status" value="1"/>
</dbReference>
<proteinExistence type="predicted"/>
<dbReference type="AlphaFoldDB" id="A0A2U2BDD7"/>
<dbReference type="SMART" id="SM00460">
    <property type="entry name" value="TGc"/>
    <property type="match status" value="1"/>
</dbReference>
<gene>
    <name evidence="2" type="ORF">DDZ16_00940</name>
</gene>
<dbReference type="EMBL" id="QEWP01000001">
    <property type="protein sequence ID" value="PWE01085.1"/>
    <property type="molecule type" value="Genomic_DNA"/>
</dbReference>